<gene>
    <name evidence="3" type="ORF">HINF_LOCUS14158</name>
    <name evidence="2" type="ORF">HINF_LOCUS48670</name>
</gene>
<protein>
    <submittedName>
        <fullName evidence="2">Uncharacterized protein</fullName>
    </submittedName>
</protein>
<comment type="caution">
    <text evidence="2">The sequence shown here is derived from an EMBL/GenBank/DDBJ whole genome shotgun (WGS) entry which is preliminary data.</text>
</comment>
<reference evidence="3 4" key="2">
    <citation type="submission" date="2024-07" db="EMBL/GenBank/DDBJ databases">
        <authorList>
            <person name="Akdeniz Z."/>
        </authorList>
    </citation>
    <scope>NUCLEOTIDE SEQUENCE [LARGE SCALE GENOMIC DNA]</scope>
</reference>
<sequence>MSKFSFKTAPTQLEAKTVATNTLMGDKTAFEVNHDKQHKTIQIVAKEQEAPKPIVQPTESKPVDIKIEPVRSTVPAKPVSHGYKLESPQQEPVKSTQDSNIDSLPISTMDENITFTKSVIMQAKSRIETDNQNEATKQSSFNYYEMREKYLQETITRIKGLQKPSMSLSVTKQPTVHTKSSVEDKIFLQQDLLTYYQQNRQECQQEPKSIKAEQLIDFYVYVYGDRAPKIITTTQEAVKYRFKVPQCAAIENSILVSGRFDTEIIELRNNTAFYNQVNPALFRAEQKFLESLNKLSNVNMKSIVEQIVLLMTKMLSVEPLNKIPKTVMYVFVDSVITKACIEHKFQLQYFEVMKQVFASESFIKLIFKYPADKENYESKVKQAKAYSAAQEGNYQRQYCENQARTLMFNVIDEQVKSMNPRSLLFEITEDMTADQKQYKLDLIEIFFVGLSKFVSILTINKFIQIDRFVAYATSLLRFNYNAQFVDTKNMYEAESLNANVQFNEKFSFDKFQMITFKQQISLLKQCLPDLFWFADAELVKTYKLSNVTSNEKQSQALQSVLMEEFHAKYISVNEEQLAKFAESQNCDDILPVKKVQAFIDARKQIVNDFTKYVVPFYQFLNARQQFEIDELQFHLSKQFKGVNNAFYNQVQAFKSKNVEKKVVKQEEKKKQVTQVTEAHLEQIYTLFLESDVESAVIDVFDLNKCETGRQFNTSLIRQLLVYIPEKCQNQKLLELFYQQLLKFAEKRTVKEVVKDFYMSTLNYNKILQFANIRLTFEYMIKKGVFKLTEFLKLNQQVQVNEQMSQLIDRILTDLICSEDDEENYPIDNLQNYVSEQETEDFISGLLYVNNKPESNDNIFNVLKKMQVEELFAKHIQNKVSNADQIGSFLTEANISTFMKNTKSFKQLMHNIFRQNLTDLKQFLQQAIKIRQPTTQETVDFVFVSYSDACKDDSILLRNLEQVVQCGVVNRDELIKCVNELKYGPSATLKDVAAFKEWSM</sequence>
<name>A0AA86R252_9EUKA</name>
<evidence type="ECO:0000313" key="4">
    <source>
        <dbReference type="Proteomes" id="UP001642409"/>
    </source>
</evidence>
<evidence type="ECO:0000313" key="2">
    <source>
        <dbReference type="EMBL" id="CAI9961025.1"/>
    </source>
</evidence>
<dbReference type="Proteomes" id="UP001642409">
    <property type="component" value="Unassembled WGS sequence"/>
</dbReference>
<dbReference type="AlphaFoldDB" id="A0AA86R252"/>
<proteinExistence type="predicted"/>
<dbReference type="EMBL" id="CAXDID020000033">
    <property type="protein sequence ID" value="CAL5995691.1"/>
    <property type="molecule type" value="Genomic_DNA"/>
</dbReference>
<dbReference type="EMBL" id="CATOUU010000937">
    <property type="protein sequence ID" value="CAI9961025.1"/>
    <property type="molecule type" value="Genomic_DNA"/>
</dbReference>
<reference evidence="2" key="1">
    <citation type="submission" date="2023-06" db="EMBL/GenBank/DDBJ databases">
        <authorList>
            <person name="Kurt Z."/>
        </authorList>
    </citation>
    <scope>NUCLEOTIDE SEQUENCE</scope>
</reference>
<organism evidence="2">
    <name type="scientific">Hexamita inflata</name>
    <dbReference type="NCBI Taxonomy" id="28002"/>
    <lineage>
        <taxon>Eukaryota</taxon>
        <taxon>Metamonada</taxon>
        <taxon>Diplomonadida</taxon>
        <taxon>Hexamitidae</taxon>
        <taxon>Hexamitinae</taxon>
        <taxon>Hexamita</taxon>
    </lineage>
</organism>
<evidence type="ECO:0000256" key="1">
    <source>
        <dbReference type="SAM" id="MobiDB-lite"/>
    </source>
</evidence>
<feature type="region of interest" description="Disordered" evidence="1">
    <location>
        <begin position="76"/>
        <end position="104"/>
    </location>
</feature>
<keyword evidence="4" id="KW-1185">Reference proteome</keyword>
<evidence type="ECO:0000313" key="3">
    <source>
        <dbReference type="EMBL" id="CAL5995691.1"/>
    </source>
</evidence>
<accession>A0AA86R252</accession>
<feature type="compositionally biased region" description="Polar residues" evidence="1">
    <location>
        <begin position="87"/>
        <end position="104"/>
    </location>
</feature>